<feature type="transmembrane region" description="Helical" evidence="1">
    <location>
        <begin position="28"/>
        <end position="50"/>
    </location>
</feature>
<proteinExistence type="predicted"/>
<organism evidence="2 3">
    <name type="scientific">Crepidotus variabilis</name>
    <dbReference type="NCBI Taxonomy" id="179855"/>
    <lineage>
        <taxon>Eukaryota</taxon>
        <taxon>Fungi</taxon>
        <taxon>Dikarya</taxon>
        <taxon>Basidiomycota</taxon>
        <taxon>Agaricomycotina</taxon>
        <taxon>Agaricomycetes</taxon>
        <taxon>Agaricomycetidae</taxon>
        <taxon>Agaricales</taxon>
        <taxon>Agaricineae</taxon>
        <taxon>Crepidotaceae</taxon>
        <taxon>Crepidotus</taxon>
    </lineage>
</organism>
<dbReference type="EMBL" id="MU157922">
    <property type="protein sequence ID" value="KAF9523216.1"/>
    <property type="molecule type" value="Genomic_DNA"/>
</dbReference>
<sequence>MPILPSHRLQYDEREHRSRATATRIRQLAASFLFLLGLVGFSFVVFGSVVTQSLIVESRRSVMETVAYVFQIPFIRPAPSVNTTEYAYEWDPVRPGEHCLRFATREYTSKIRILDSLVAPSEAMKACREIPIEIHGQWRKTDWCQDLGFGRGVFGFWIIDFNEPQCETRWGKFNELGCSVGSTNASNVEARDAKSLPSKRVESRLENLQPGSNWQIMCVTTPADIEGRHFGSPAACFKDPREGATYGEWEVRGATGCN</sequence>
<accession>A0A9P6JJE9</accession>
<evidence type="ECO:0000313" key="2">
    <source>
        <dbReference type="EMBL" id="KAF9523216.1"/>
    </source>
</evidence>
<dbReference type="AlphaFoldDB" id="A0A9P6JJE9"/>
<name>A0A9P6JJE9_9AGAR</name>
<keyword evidence="3" id="KW-1185">Reference proteome</keyword>
<keyword evidence="1" id="KW-0472">Membrane</keyword>
<gene>
    <name evidence="2" type="ORF">CPB83DRAFT_698173</name>
</gene>
<keyword evidence="1" id="KW-0812">Transmembrane</keyword>
<protein>
    <submittedName>
        <fullName evidence="2">Uncharacterized protein</fullName>
    </submittedName>
</protein>
<evidence type="ECO:0000256" key="1">
    <source>
        <dbReference type="SAM" id="Phobius"/>
    </source>
</evidence>
<dbReference type="Proteomes" id="UP000807306">
    <property type="component" value="Unassembled WGS sequence"/>
</dbReference>
<evidence type="ECO:0000313" key="3">
    <source>
        <dbReference type="Proteomes" id="UP000807306"/>
    </source>
</evidence>
<dbReference type="OrthoDB" id="3153758at2759"/>
<comment type="caution">
    <text evidence="2">The sequence shown here is derived from an EMBL/GenBank/DDBJ whole genome shotgun (WGS) entry which is preliminary data.</text>
</comment>
<keyword evidence="1" id="KW-1133">Transmembrane helix</keyword>
<reference evidence="2" key="1">
    <citation type="submission" date="2020-11" db="EMBL/GenBank/DDBJ databases">
        <authorList>
            <consortium name="DOE Joint Genome Institute"/>
            <person name="Ahrendt S."/>
            <person name="Riley R."/>
            <person name="Andreopoulos W."/>
            <person name="Labutti K."/>
            <person name="Pangilinan J."/>
            <person name="Ruiz-Duenas F.J."/>
            <person name="Barrasa J.M."/>
            <person name="Sanchez-Garcia M."/>
            <person name="Camarero S."/>
            <person name="Miyauchi S."/>
            <person name="Serrano A."/>
            <person name="Linde D."/>
            <person name="Babiker R."/>
            <person name="Drula E."/>
            <person name="Ayuso-Fernandez I."/>
            <person name="Pacheco R."/>
            <person name="Padilla G."/>
            <person name="Ferreira P."/>
            <person name="Barriuso J."/>
            <person name="Kellner H."/>
            <person name="Castanera R."/>
            <person name="Alfaro M."/>
            <person name="Ramirez L."/>
            <person name="Pisabarro A.G."/>
            <person name="Kuo A."/>
            <person name="Tritt A."/>
            <person name="Lipzen A."/>
            <person name="He G."/>
            <person name="Yan M."/>
            <person name="Ng V."/>
            <person name="Cullen D."/>
            <person name="Martin F."/>
            <person name="Rosso M.-N."/>
            <person name="Henrissat B."/>
            <person name="Hibbett D."/>
            <person name="Martinez A.T."/>
            <person name="Grigoriev I.V."/>
        </authorList>
    </citation>
    <scope>NUCLEOTIDE SEQUENCE</scope>
    <source>
        <strain evidence="2">CBS 506.95</strain>
    </source>
</reference>